<dbReference type="RefSeq" id="WP_409543941.1">
    <property type="nucleotide sequence ID" value="NZ_JBKBDD010000006.1"/>
</dbReference>
<comment type="caution">
    <text evidence="1">The sequence shown here is derived from an EMBL/GenBank/DDBJ whole genome shotgun (WGS) entry which is preliminary data.</text>
</comment>
<organism evidence="1 2">
    <name type="scientific">Mycolicibacterium nivoides</name>
    <dbReference type="NCBI Taxonomy" id="2487344"/>
    <lineage>
        <taxon>Bacteria</taxon>
        <taxon>Bacillati</taxon>
        <taxon>Actinomycetota</taxon>
        <taxon>Actinomycetes</taxon>
        <taxon>Mycobacteriales</taxon>
        <taxon>Mycobacteriaceae</taxon>
        <taxon>Mycolicibacterium</taxon>
    </lineage>
</organism>
<proteinExistence type="predicted"/>
<name>A0ABW9LBJ5_9MYCO</name>
<sequence length="76" mass="8585">MGLLLYELGFLDYRGVGDERDRMRKNRRDGRQHRCRLLADNLEKLCISASLTSGFADFANPWPPPAFAPTIGACRS</sequence>
<evidence type="ECO:0000313" key="1">
    <source>
        <dbReference type="EMBL" id="MFN6545135.1"/>
    </source>
</evidence>
<reference evidence="1 2" key="1">
    <citation type="submission" date="2024-12" db="EMBL/GenBank/DDBJ databases">
        <title>The coexistence of Mycolicibacterium septicum and Mycolicibacterium nivoides in clinical samples.</title>
        <authorList>
            <person name="Wang C."/>
            <person name="Feng Y."/>
            <person name="Zong Z."/>
        </authorList>
    </citation>
    <scope>NUCLEOTIDE SEQUENCE [LARGE SCALE GENOMIC DNA]</scope>
    <source>
        <strain evidence="1 2">120309</strain>
    </source>
</reference>
<dbReference type="EMBL" id="JBKBDD010000006">
    <property type="protein sequence ID" value="MFN6545135.1"/>
    <property type="molecule type" value="Genomic_DNA"/>
</dbReference>
<gene>
    <name evidence="1" type="ORF">ACK4CT_18270</name>
</gene>
<protein>
    <submittedName>
        <fullName evidence="1">Uncharacterized protein</fullName>
    </submittedName>
</protein>
<dbReference type="Proteomes" id="UP001635816">
    <property type="component" value="Unassembled WGS sequence"/>
</dbReference>
<evidence type="ECO:0000313" key="2">
    <source>
        <dbReference type="Proteomes" id="UP001635816"/>
    </source>
</evidence>
<keyword evidence="2" id="KW-1185">Reference proteome</keyword>
<accession>A0ABW9LBJ5</accession>